<evidence type="ECO:0000313" key="1">
    <source>
        <dbReference type="EMBL" id="RDU67644.1"/>
    </source>
</evidence>
<comment type="caution">
    <text evidence="1">The sequence shown here is derived from an EMBL/GenBank/DDBJ whole genome shotgun (WGS) entry which is preliminary data.</text>
</comment>
<name>A0A3D8ISN1_9HELI</name>
<protein>
    <recommendedName>
        <fullName evidence="3">CDP-glycerol--glycerophosphate glycerophosphotransferase</fullName>
    </recommendedName>
</protein>
<dbReference type="InterPro" id="IPR007554">
    <property type="entry name" value="Glycerophosphate_synth"/>
</dbReference>
<dbReference type="GO" id="GO:0016020">
    <property type="term" value="C:membrane"/>
    <property type="evidence" value="ECO:0007669"/>
    <property type="project" value="InterPro"/>
</dbReference>
<accession>A0A3D8ISN1</accession>
<keyword evidence="2" id="KW-1185">Reference proteome</keyword>
<sequence>MKLNSLRADIVLMTTPQLEVLQIKRSKGVKHYCHIIHSLPHVDNYEVFALDYFDSIFTNSPIHNDFIRQVEKVRNLPTKQITITGCTYLDVLDSKLKKFQAQLAKNEILIYENQEIKPITSFFTNKADSDKYTILISPSWGREAILSKYGMKVISPLIDSNFNIIIRPHPQTYISESHILENLKAQTKDCPNIKWDSNIDNIYAMQEADLMLGDFSGILFDFLCLFSKPIATMEFNFNITGYDLEDIYDTPWVKGALQKIGRSIKDEEIPNLASVLESFLEDKSGILNKNIAEMKELLWHYQGTSAEVSTKELLKIHRNILESSLGEKYSIYQHLSCLNAILDSTTMYQTKDSNISENEMRNNIFSNQLQNKAQTAYNYSFVSNVGGGQ</sequence>
<dbReference type="EMBL" id="NXLQ01000001">
    <property type="protein sequence ID" value="RDU67644.1"/>
    <property type="molecule type" value="Genomic_DNA"/>
</dbReference>
<dbReference type="GO" id="GO:0047355">
    <property type="term" value="F:CDP-glycerol glycerophosphotransferase activity"/>
    <property type="evidence" value="ECO:0007669"/>
    <property type="project" value="InterPro"/>
</dbReference>
<dbReference type="InterPro" id="IPR043148">
    <property type="entry name" value="TagF_C"/>
</dbReference>
<evidence type="ECO:0000313" key="2">
    <source>
        <dbReference type="Proteomes" id="UP000256379"/>
    </source>
</evidence>
<evidence type="ECO:0008006" key="3">
    <source>
        <dbReference type="Google" id="ProtNLM"/>
    </source>
</evidence>
<dbReference type="Gene3D" id="3.40.50.12580">
    <property type="match status" value="1"/>
</dbReference>
<dbReference type="Pfam" id="PF04464">
    <property type="entry name" value="Glyphos_transf"/>
    <property type="match status" value="1"/>
</dbReference>
<reference evidence="1 2" key="1">
    <citation type="submission" date="2018-04" db="EMBL/GenBank/DDBJ databases">
        <title>Novel Campyloabacter and Helicobacter Species and Strains.</title>
        <authorList>
            <person name="Mannion A.J."/>
            <person name="Shen Z."/>
            <person name="Fox J.G."/>
        </authorList>
    </citation>
    <scope>NUCLEOTIDE SEQUENCE [LARGE SCALE GENOMIC DNA]</scope>
    <source>
        <strain evidence="1 2">MIT 17-337</strain>
    </source>
</reference>
<dbReference type="Proteomes" id="UP000256379">
    <property type="component" value="Unassembled WGS sequence"/>
</dbReference>
<dbReference type="AlphaFoldDB" id="A0A3D8ISN1"/>
<proteinExistence type="predicted"/>
<gene>
    <name evidence="1" type="ORF">CQA53_01170</name>
</gene>
<organism evidence="1 2">
    <name type="scientific">Helicobacter didelphidarum</name>
    <dbReference type="NCBI Taxonomy" id="2040648"/>
    <lineage>
        <taxon>Bacteria</taxon>
        <taxon>Pseudomonadati</taxon>
        <taxon>Campylobacterota</taxon>
        <taxon>Epsilonproteobacteria</taxon>
        <taxon>Campylobacterales</taxon>
        <taxon>Helicobacteraceae</taxon>
        <taxon>Helicobacter</taxon>
    </lineage>
</organism>
<dbReference type="RefSeq" id="WP_115542170.1">
    <property type="nucleotide sequence ID" value="NZ_NXLQ01000001.1"/>
</dbReference>
<dbReference type="OrthoDB" id="9780552at2"/>